<dbReference type="PROSITE" id="PS51257">
    <property type="entry name" value="PROKAR_LIPOPROTEIN"/>
    <property type="match status" value="1"/>
</dbReference>
<keyword evidence="1" id="KW-0732">Signal</keyword>
<organism evidence="2">
    <name type="scientific">uncultured spirochete</name>
    <dbReference type="NCBI Taxonomy" id="156406"/>
    <lineage>
        <taxon>Bacteria</taxon>
        <taxon>Pseudomonadati</taxon>
        <taxon>Spirochaetota</taxon>
        <taxon>Spirochaetia</taxon>
        <taxon>Spirochaetales</taxon>
        <taxon>environmental samples</taxon>
    </lineage>
</organism>
<dbReference type="AlphaFoldDB" id="A0A3P3XIA9"/>
<evidence type="ECO:0000256" key="1">
    <source>
        <dbReference type="SAM" id="SignalP"/>
    </source>
</evidence>
<evidence type="ECO:0000313" key="2">
    <source>
        <dbReference type="EMBL" id="SLM12012.1"/>
    </source>
</evidence>
<evidence type="ECO:0008006" key="3">
    <source>
        <dbReference type="Google" id="ProtNLM"/>
    </source>
</evidence>
<dbReference type="EMBL" id="FWDM01000014">
    <property type="protein sequence ID" value="SLM12012.1"/>
    <property type="molecule type" value="Genomic_DNA"/>
</dbReference>
<accession>A0A3P3XIA9</accession>
<name>A0A3P3XIA9_9SPIR</name>
<proteinExistence type="predicted"/>
<gene>
    <name evidence="2" type="ORF">SPIROBIBN47_210172</name>
</gene>
<feature type="signal peptide" evidence="1">
    <location>
        <begin position="1"/>
        <end position="25"/>
    </location>
</feature>
<protein>
    <recommendedName>
        <fullName evidence="3">Outer membrane lipoprotein BamD-like domain-containing protein</fullName>
    </recommendedName>
</protein>
<reference evidence="2" key="1">
    <citation type="submission" date="2017-02" db="EMBL/GenBank/DDBJ databases">
        <authorList>
            <person name="Regsiter A."/>
            <person name="William W."/>
        </authorList>
    </citation>
    <scope>NUCLEOTIDE SEQUENCE</scope>
    <source>
        <strain evidence="2">Bib</strain>
    </source>
</reference>
<feature type="chain" id="PRO_5018297263" description="Outer membrane lipoprotein BamD-like domain-containing protein" evidence="1">
    <location>
        <begin position="26"/>
        <end position="132"/>
    </location>
</feature>
<dbReference type="InterPro" id="IPR011990">
    <property type="entry name" value="TPR-like_helical_dom_sf"/>
</dbReference>
<sequence length="132" mass="14811">MNRRIFRAFALITLALLVSIFASCASSPPPAPPDASAQKIIQLAQERYDAYDLNGAQYYYQVLLERYGSDPEYMLNAKYEMAFIEYKKGNTEKAIAGFKEVIARYDAPDGQTLSQTWKVLSEKLLAKLTGGK</sequence>
<dbReference type="Gene3D" id="1.25.40.10">
    <property type="entry name" value="Tetratricopeptide repeat domain"/>
    <property type="match status" value="1"/>
</dbReference>